<name>A0A8K0T4Q7_9PEZI</name>
<accession>A0A8K0T4Q7</accession>
<evidence type="ECO:0000259" key="1">
    <source>
        <dbReference type="Pfam" id="PF20183"/>
    </source>
</evidence>
<evidence type="ECO:0000313" key="3">
    <source>
        <dbReference type="Proteomes" id="UP000813385"/>
    </source>
</evidence>
<sequence length="474" mass="55644">MTGWHDLPVEIRWMMFDYIKELAQLWPSNDPPYPQLPRVSREWNYHFAHTNFRVLVLDQDRLDDFKKIISNNKSRRKHVESIFLWVKLPEYDCDVCQTAEDYNTSLQNTEIFVQAVHKLFSIMSTWTRPQLRLKKGIALEIGAYSPSDGQHGFRDCRLFKQFPHLATPEMHNSSLLEGQAAASDDADSCPEWLRAQDGKEPLIGSKRRLLATLGPPAVPLWSSRAATDFSACPIFDSLSIQHHCYRHISPVLVQRILKALPRVNFFRGDTWVHPDDSTRSAYHEDLAFIFNDMPKSLRHVILSYETRAPFRPRKSWTSVLPMSQNTLARAIAKYATELKSLSVTYQIDAPGFIEHSLDLARPFNRLEYLELTLPYETSRWSIIILLEKVSRLVFWLMPKLKRLHIWSEFNTQSFHCYLSRTPKGNYRFEWRSTWVPWASIRTLKQDMRWNLLLHQPGKILWVSSLRGHREMKFC</sequence>
<dbReference type="Pfam" id="PF20183">
    <property type="entry name" value="DUF6546"/>
    <property type="match status" value="1"/>
</dbReference>
<dbReference type="EMBL" id="JAGPXD010000007">
    <property type="protein sequence ID" value="KAH7347737.1"/>
    <property type="molecule type" value="Genomic_DNA"/>
</dbReference>
<comment type="caution">
    <text evidence="2">The sequence shown here is derived from an EMBL/GenBank/DDBJ whole genome shotgun (WGS) entry which is preliminary data.</text>
</comment>
<organism evidence="2 3">
    <name type="scientific">Plectosphaerella cucumerina</name>
    <dbReference type="NCBI Taxonomy" id="40658"/>
    <lineage>
        <taxon>Eukaryota</taxon>
        <taxon>Fungi</taxon>
        <taxon>Dikarya</taxon>
        <taxon>Ascomycota</taxon>
        <taxon>Pezizomycotina</taxon>
        <taxon>Sordariomycetes</taxon>
        <taxon>Hypocreomycetidae</taxon>
        <taxon>Glomerellales</taxon>
        <taxon>Plectosphaerellaceae</taxon>
        <taxon>Plectosphaerella</taxon>
    </lineage>
</organism>
<keyword evidence="3" id="KW-1185">Reference proteome</keyword>
<gene>
    <name evidence="2" type="ORF">B0T11DRAFT_144028</name>
</gene>
<dbReference type="InterPro" id="IPR046676">
    <property type="entry name" value="DUF6546"/>
</dbReference>
<evidence type="ECO:0000313" key="2">
    <source>
        <dbReference type="EMBL" id="KAH7347737.1"/>
    </source>
</evidence>
<dbReference type="OrthoDB" id="4840822at2759"/>
<dbReference type="AlphaFoldDB" id="A0A8K0T4Q7"/>
<feature type="domain" description="DUF6546" evidence="1">
    <location>
        <begin position="294"/>
        <end position="434"/>
    </location>
</feature>
<protein>
    <recommendedName>
        <fullName evidence="1">DUF6546 domain-containing protein</fullName>
    </recommendedName>
</protein>
<dbReference type="Proteomes" id="UP000813385">
    <property type="component" value="Unassembled WGS sequence"/>
</dbReference>
<reference evidence="2" key="1">
    <citation type="journal article" date="2021" name="Nat. Commun.">
        <title>Genetic determinants of endophytism in the Arabidopsis root mycobiome.</title>
        <authorList>
            <person name="Mesny F."/>
            <person name="Miyauchi S."/>
            <person name="Thiergart T."/>
            <person name="Pickel B."/>
            <person name="Atanasova L."/>
            <person name="Karlsson M."/>
            <person name="Huettel B."/>
            <person name="Barry K.W."/>
            <person name="Haridas S."/>
            <person name="Chen C."/>
            <person name="Bauer D."/>
            <person name="Andreopoulos W."/>
            <person name="Pangilinan J."/>
            <person name="LaButti K."/>
            <person name="Riley R."/>
            <person name="Lipzen A."/>
            <person name="Clum A."/>
            <person name="Drula E."/>
            <person name="Henrissat B."/>
            <person name="Kohler A."/>
            <person name="Grigoriev I.V."/>
            <person name="Martin F.M."/>
            <person name="Hacquard S."/>
        </authorList>
    </citation>
    <scope>NUCLEOTIDE SEQUENCE</scope>
    <source>
        <strain evidence="2">MPI-CAGE-AT-0016</strain>
    </source>
</reference>
<proteinExistence type="predicted"/>